<evidence type="ECO:0000256" key="1">
    <source>
        <dbReference type="ARBA" id="ARBA00008584"/>
    </source>
</evidence>
<evidence type="ECO:0000313" key="7">
    <source>
        <dbReference type="EMBL" id="CEJ85847.1"/>
    </source>
</evidence>
<dbReference type="InterPro" id="IPR049884">
    <property type="entry name" value="Scytalone_dh"/>
</dbReference>
<evidence type="ECO:0000256" key="2">
    <source>
        <dbReference type="ARBA" id="ARBA00023239"/>
    </source>
</evidence>
<feature type="binding site" evidence="5">
    <location>
        <position position="24"/>
    </location>
    <ligand>
        <name>substrate</name>
    </ligand>
</feature>
<proteinExistence type="inferred from homology"/>
<feature type="binding site" evidence="5">
    <location>
        <position position="44"/>
    </location>
    <ligand>
        <name>substrate</name>
    </ligand>
</feature>
<dbReference type="Gene3D" id="3.10.450.50">
    <property type="match status" value="1"/>
</dbReference>
<dbReference type="GO" id="GO:0006582">
    <property type="term" value="P:melanin metabolic process"/>
    <property type="evidence" value="ECO:0007669"/>
    <property type="project" value="InterPro"/>
</dbReference>
<reference evidence="7 8" key="1">
    <citation type="journal article" date="2015" name="Genome Announc.">
        <title>Draft Genome Sequence and Gene Annotation of the Entomopathogenic Fungus Verticillium hemipterigenum.</title>
        <authorList>
            <person name="Horn F."/>
            <person name="Habel A."/>
            <person name="Scharf D.H."/>
            <person name="Dworschak J."/>
            <person name="Brakhage A.A."/>
            <person name="Guthke R."/>
            <person name="Hertweck C."/>
            <person name="Linde J."/>
        </authorList>
    </citation>
    <scope>NUCLEOTIDE SEQUENCE [LARGE SCALE GENOMIC DNA]</scope>
</reference>
<feature type="active site" evidence="4">
    <location>
        <position position="104"/>
    </location>
</feature>
<evidence type="ECO:0000256" key="4">
    <source>
        <dbReference type="PIRSR" id="PIRSR024851-50"/>
    </source>
</evidence>
<name>A0A0A1TCB9_9HYPO</name>
<dbReference type="PIRSF" id="PIRSF024851">
    <property type="entry name" value="SCD1"/>
    <property type="match status" value="1"/>
</dbReference>
<dbReference type="OrthoDB" id="5281072at2759"/>
<comment type="similarity">
    <text evidence="1 3">Belongs to the scytalone dehydratase family.</text>
</comment>
<evidence type="ECO:0000256" key="3">
    <source>
        <dbReference type="PIRNR" id="PIRNR024851"/>
    </source>
</evidence>
<feature type="active site" evidence="4">
    <location>
        <position position="79"/>
    </location>
</feature>
<keyword evidence="8" id="KW-1185">Reference proteome</keyword>
<dbReference type="GO" id="GO:0030411">
    <property type="term" value="F:scytalone dehydratase activity"/>
    <property type="evidence" value="ECO:0007669"/>
    <property type="project" value="InterPro"/>
</dbReference>
<feature type="binding site" evidence="5">
    <location>
        <position position="125"/>
    </location>
    <ligand>
        <name>substrate</name>
    </ligand>
</feature>
<dbReference type="InterPro" id="IPR032710">
    <property type="entry name" value="NTF2-like_dom_sf"/>
</dbReference>
<dbReference type="EMBL" id="CDHN01000002">
    <property type="protein sequence ID" value="CEJ85847.1"/>
    <property type="molecule type" value="Genomic_DNA"/>
</dbReference>
<dbReference type="Pfam" id="PF02982">
    <property type="entry name" value="Scytalone_dh"/>
    <property type="match status" value="1"/>
</dbReference>
<protein>
    <recommendedName>
        <fullName evidence="6">Scytalone dehydratase-like domain-containing protein</fullName>
    </recommendedName>
</protein>
<dbReference type="InterPro" id="IPR004235">
    <property type="entry name" value="Scytalone_dehydratase"/>
</dbReference>
<evidence type="ECO:0000313" key="8">
    <source>
        <dbReference type="Proteomes" id="UP000039046"/>
    </source>
</evidence>
<feature type="domain" description="Scytalone dehydratase-like" evidence="6">
    <location>
        <begin position="6"/>
        <end position="160"/>
    </location>
</feature>
<evidence type="ECO:0000259" key="6">
    <source>
        <dbReference type="Pfam" id="PF02982"/>
    </source>
</evidence>
<dbReference type="CDD" id="cd00531">
    <property type="entry name" value="NTF2_like"/>
    <property type="match status" value="1"/>
</dbReference>
<dbReference type="SUPFAM" id="SSF54427">
    <property type="entry name" value="NTF2-like"/>
    <property type="match status" value="1"/>
</dbReference>
<dbReference type="STRING" id="1531966.A0A0A1TCB9"/>
<keyword evidence="2 3" id="KW-0456">Lyase</keyword>
<organism evidence="7 8">
    <name type="scientific">[Torrubiella] hemipterigena</name>
    <dbReference type="NCBI Taxonomy" id="1531966"/>
    <lineage>
        <taxon>Eukaryota</taxon>
        <taxon>Fungi</taxon>
        <taxon>Dikarya</taxon>
        <taxon>Ascomycota</taxon>
        <taxon>Pezizomycotina</taxon>
        <taxon>Sordariomycetes</taxon>
        <taxon>Hypocreomycetidae</taxon>
        <taxon>Hypocreales</taxon>
        <taxon>Clavicipitaceae</taxon>
        <taxon>Clavicipitaceae incertae sedis</taxon>
        <taxon>'Torrubiella' clade</taxon>
    </lineage>
</organism>
<dbReference type="Proteomes" id="UP000039046">
    <property type="component" value="Unassembled WGS sequence"/>
</dbReference>
<sequence>MGTSPTFEEYLAVNGVLHEWADCYDSKDWQRLTKCIAPTLRVDYRETINQIWEAMPADEFIAMISRPNLLGNPLLKTQHLIGASRWEKISDDEIVGYHQIRAAHQRYADETKKTVAAKGHAHSANTHWYRKVDGEWKFAGLSIRVLFTEHDFHALFQVGAKELADEA</sequence>
<gene>
    <name evidence="7" type="ORF">VHEMI03933</name>
</gene>
<dbReference type="HOGENOM" id="CLU_101889_0_0_1"/>
<evidence type="ECO:0000256" key="5">
    <source>
        <dbReference type="PIRSR" id="PIRSR024851-51"/>
    </source>
</evidence>
<accession>A0A0A1TCB9</accession>
<dbReference type="AlphaFoldDB" id="A0A0A1TCB9"/>